<dbReference type="SUPFAM" id="SSF47923">
    <property type="entry name" value="Ypt/Rab-GAP domain of gyp1p"/>
    <property type="match status" value="2"/>
</dbReference>
<evidence type="ECO:0000259" key="3">
    <source>
        <dbReference type="PROSITE" id="PS50086"/>
    </source>
</evidence>
<keyword evidence="5" id="KW-1185">Reference proteome</keyword>
<protein>
    <recommendedName>
        <fullName evidence="3">Rab-GAP TBC domain-containing protein</fullName>
    </recommendedName>
</protein>
<evidence type="ECO:0000256" key="1">
    <source>
        <dbReference type="ARBA" id="ARBA00022468"/>
    </source>
</evidence>
<evidence type="ECO:0000313" key="5">
    <source>
        <dbReference type="Proteomes" id="UP001149165"/>
    </source>
</evidence>
<feature type="compositionally biased region" description="Polar residues" evidence="2">
    <location>
        <begin position="10"/>
        <end position="19"/>
    </location>
</feature>
<dbReference type="Pfam" id="PF00566">
    <property type="entry name" value="RabGAP-TBC"/>
    <property type="match status" value="1"/>
</dbReference>
<dbReference type="SMART" id="SM00164">
    <property type="entry name" value="TBC"/>
    <property type="match status" value="1"/>
</dbReference>
<dbReference type="PROSITE" id="PS50086">
    <property type="entry name" value="TBC_RABGAP"/>
    <property type="match status" value="1"/>
</dbReference>
<reference evidence="4" key="2">
    <citation type="journal article" date="2023" name="IMA Fungus">
        <title>Comparative genomic study of the Penicillium genus elucidates a diverse pangenome and 15 lateral gene transfer events.</title>
        <authorList>
            <person name="Petersen C."/>
            <person name="Sorensen T."/>
            <person name="Nielsen M.R."/>
            <person name="Sondergaard T.E."/>
            <person name="Sorensen J.L."/>
            <person name="Fitzpatrick D.A."/>
            <person name="Frisvad J.C."/>
            <person name="Nielsen K.L."/>
        </authorList>
    </citation>
    <scope>NUCLEOTIDE SEQUENCE</scope>
    <source>
        <strain evidence="4">IBT 30069</strain>
    </source>
</reference>
<feature type="domain" description="Rab-GAP TBC" evidence="3">
    <location>
        <begin position="75"/>
        <end position="261"/>
    </location>
</feature>
<organism evidence="4 5">
    <name type="scientific">Penicillium angulare</name>
    <dbReference type="NCBI Taxonomy" id="116970"/>
    <lineage>
        <taxon>Eukaryota</taxon>
        <taxon>Fungi</taxon>
        <taxon>Dikarya</taxon>
        <taxon>Ascomycota</taxon>
        <taxon>Pezizomycotina</taxon>
        <taxon>Eurotiomycetes</taxon>
        <taxon>Eurotiomycetidae</taxon>
        <taxon>Eurotiales</taxon>
        <taxon>Aspergillaceae</taxon>
        <taxon>Penicillium</taxon>
    </lineage>
</organism>
<dbReference type="FunFam" id="1.10.8.1310:FF:000001">
    <property type="entry name" value="TBC1 domain family, member 20"/>
    <property type="match status" value="1"/>
</dbReference>
<proteinExistence type="predicted"/>
<dbReference type="GO" id="GO:0005096">
    <property type="term" value="F:GTPase activator activity"/>
    <property type="evidence" value="ECO:0007669"/>
    <property type="project" value="UniProtKB-KW"/>
</dbReference>
<dbReference type="FunFam" id="1.10.472.80:FF:000060">
    <property type="entry name" value="TBC domain protein, putative"/>
    <property type="match status" value="1"/>
</dbReference>
<dbReference type="GO" id="GO:0006888">
    <property type="term" value="P:endoplasmic reticulum to Golgi vesicle-mediated transport"/>
    <property type="evidence" value="ECO:0007669"/>
    <property type="project" value="TreeGrafter"/>
</dbReference>
<dbReference type="EMBL" id="JAPQKH010000003">
    <property type="protein sequence ID" value="KAJ5106468.1"/>
    <property type="molecule type" value="Genomic_DNA"/>
</dbReference>
<dbReference type="Proteomes" id="UP001149165">
    <property type="component" value="Unassembled WGS sequence"/>
</dbReference>
<dbReference type="OrthoDB" id="206700at2759"/>
<dbReference type="PANTHER" id="PTHR20913:SF7">
    <property type="entry name" value="RE60063P"/>
    <property type="match status" value="1"/>
</dbReference>
<comment type="caution">
    <text evidence="4">The sequence shown here is derived from an EMBL/GenBank/DDBJ whole genome shotgun (WGS) entry which is preliminary data.</text>
</comment>
<dbReference type="GO" id="GO:0005789">
    <property type="term" value="C:endoplasmic reticulum membrane"/>
    <property type="evidence" value="ECO:0007669"/>
    <property type="project" value="TreeGrafter"/>
</dbReference>
<feature type="region of interest" description="Disordered" evidence="2">
    <location>
        <begin position="1"/>
        <end position="40"/>
    </location>
</feature>
<dbReference type="Gene3D" id="1.10.472.80">
    <property type="entry name" value="Ypt/Rab-GAP domain of gyp1p, domain 3"/>
    <property type="match status" value="1"/>
</dbReference>
<reference evidence="4" key="1">
    <citation type="submission" date="2022-11" db="EMBL/GenBank/DDBJ databases">
        <authorList>
            <person name="Petersen C."/>
        </authorList>
    </citation>
    <scope>NUCLEOTIDE SEQUENCE</scope>
    <source>
        <strain evidence="4">IBT 30069</strain>
    </source>
</reference>
<evidence type="ECO:0000256" key="2">
    <source>
        <dbReference type="SAM" id="MobiDB-lite"/>
    </source>
</evidence>
<dbReference type="Gene3D" id="1.10.8.1310">
    <property type="match status" value="1"/>
</dbReference>
<dbReference type="AlphaFoldDB" id="A0A9W9KIC0"/>
<keyword evidence="1" id="KW-0343">GTPase activation</keyword>
<dbReference type="InterPro" id="IPR045913">
    <property type="entry name" value="TBC20/Gyp8-like"/>
</dbReference>
<gene>
    <name evidence="4" type="ORF">N7456_003143</name>
</gene>
<evidence type="ECO:0000313" key="4">
    <source>
        <dbReference type="EMBL" id="KAJ5106468.1"/>
    </source>
</evidence>
<accession>A0A9W9KIC0</accession>
<sequence>MAPSSDEHINTSSAEGSISHNDDKDSNNPSEVSSKDPDALLKEKAYSDKADSIRQACRDRDIEALASHAISEGGLLEDELRRIAWPILLRCDGGMRHDDHLKPSDELQPHPDEEQVDLDVNRAFVYYPNDLSDQAIAEKKEQLSELITKILRNYPMLCYFQGYHDIVQVFLLVLGNQEAALAMAHVSLFRIRDYMLRTLSPAVKHLQLIPAIIEAVDPALRQHLANIQPFFALAATLTLYAHDIQEYSDISRLYDFLLAREPVVSIYLFAAIILHRKKELLDIPLDEPEMLHFTLSKLPQPLDLDGHILRAEQLFKDHSPESLPSGIWKSISSYSVLKTSRNYLSRGYTVQEAVRLFEQQDRQLRNEERRRQVVEILWKNRRTMTSIAVAVLIGAVSFYIRRKGLDTSIWAFFRHAKAFVSAVV</sequence>
<name>A0A9W9KIC0_9EURO</name>
<dbReference type="PANTHER" id="PTHR20913">
    <property type="entry name" value="TBC1 DOMAIN FAMILY MEMBER 20/GTPASE"/>
    <property type="match status" value="1"/>
</dbReference>
<dbReference type="InterPro" id="IPR000195">
    <property type="entry name" value="Rab-GAP-TBC_dom"/>
</dbReference>
<dbReference type="InterPro" id="IPR035969">
    <property type="entry name" value="Rab-GAP_TBC_sf"/>
</dbReference>